<dbReference type="AlphaFoldDB" id="E1Y9I0"/>
<organism evidence="2">
    <name type="scientific">uncultured Desulfobacterium sp</name>
    <dbReference type="NCBI Taxonomy" id="201089"/>
    <lineage>
        <taxon>Bacteria</taxon>
        <taxon>Pseudomonadati</taxon>
        <taxon>Thermodesulfobacteriota</taxon>
        <taxon>Desulfobacteria</taxon>
        <taxon>Desulfobacterales</taxon>
        <taxon>Desulfobacteriaceae</taxon>
        <taxon>Desulfobacterium</taxon>
        <taxon>environmental samples</taxon>
    </lineage>
</organism>
<dbReference type="PANTHER" id="PTHR31876:SF26">
    <property type="entry name" value="PROTEIN LIKE COV 2"/>
    <property type="match status" value="1"/>
</dbReference>
<evidence type="ECO:0008006" key="3">
    <source>
        <dbReference type="Google" id="ProtNLM"/>
    </source>
</evidence>
<name>E1Y9I0_9BACT</name>
<protein>
    <recommendedName>
        <fullName evidence="3">DUF502 domain-containing protein</fullName>
    </recommendedName>
</protein>
<evidence type="ECO:0000256" key="1">
    <source>
        <dbReference type="SAM" id="Phobius"/>
    </source>
</evidence>
<keyword evidence="1" id="KW-0472">Membrane</keyword>
<evidence type="ECO:0000313" key="2">
    <source>
        <dbReference type="EMBL" id="CBX27224.1"/>
    </source>
</evidence>
<reference evidence="2" key="1">
    <citation type="journal article" date="2011" name="Environ. Microbiol.">
        <title>Genomic insights into the metabolic potential of the polycyclic aromatic hydrocarbon degrading sulfate-reducing Deltaproteobacterium N47.</title>
        <authorList>
            <person name="Bergmann F."/>
            <person name="Selesi D."/>
            <person name="Weinmaier T."/>
            <person name="Tischler P."/>
            <person name="Rattei T."/>
            <person name="Meckenstock R.U."/>
        </authorList>
    </citation>
    <scope>NUCLEOTIDE SEQUENCE</scope>
</reference>
<dbReference type="InterPro" id="IPR007462">
    <property type="entry name" value="COV1-like"/>
</dbReference>
<accession>E1Y9I0</accession>
<sequence>MERFKSFFKTSLIGGITVILPIFIFVIVMKWLFGWVTDIIRPVTSLVIIQSHISKYIADALVLAFIVIGCFIIGIIVKTKIGLYIHTNLEKRILKIAPGYSIIKETVMQFIGKQFPFSKVVLVRIYENDTLLTGFITDIHPDGIYTVFVPTAPNPTSGYIYHLKSEYVQHVDISVEEAMRSIITCGVGSKKIVSSYLKKISEK</sequence>
<dbReference type="Pfam" id="PF04367">
    <property type="entry name" value="DUF502"/>
    <property type="match status" value="1"/>
</dbReference>
<keyword evidence="1" id="KW-0812">Transmembrane</keyword>
<feature type="transmembrane region" description="Helical" evidence="1">
    <location>
        <begin position="12"/>
        <end position="36"/>
    </location>
</feature>
<feature type="transmembrane region" description="Helical" evidence="1">
    <location>
        <begin position="56"/>
        <end position="77"/>
    </location>
</feature>
<dbReference type="EMBL" id="FR695864">
    <property type="protein sequence ID" value="CBX27224.1"/>
    <property type="molecule type" value="Genomic_DNA"/>
</dbReference>
<dbReference type="PANTHER" id="PTHR31876">
    <property type="entry name" value="COV-LIKE PROTEIN 1"/>
    <property type="match status" value="1"/>
</dbReference>
<gene>
    <name evidence="2" type="ORF">N47_A12530</name>
</gene>
<proteinExistence type="predicted"/>
<keyword evidence="1" id="KW-1133">Transmembrane helix</keyword>